<dbReference type="Proteomes" id="UP001303115">
    <property type="component" value="Unassembled WGS sequence"/>
</dbReference>
<feature type="compositionally biased region" description="Basic and acidic residues" evidence="1">
    <location>
        <begin position="277"/>
        <end position="286"/>
    </location>
</feature>
<evidence type="ECO:0000313" key="2">
    <source>
        <dbReference type="EMBL" id="KAK4040170.1"/>
    </source>
</evidence>
<comment type="caution">
    <text evidence="2">The sequence shown here is derived from an EMBL/GenBank/DDBJ whole genome shotgun (WGS) entry which is preliminary data.</text>
</comment>
<name>A0AAN6PHL4_9PEZI</name>
<dbReference type="EMBL" id="MU854383">
    <property type="protein sequence ID" value="KAK4040170.1"/>
    <property type="molecule type" value="Genomic_DNA"/>
</dbReference>
<feature type="compositionally biased region" description="Acidic residues" evidence="1">
    <location>
        <begin position="116"/>
        <end position="131"/>
    </location>
</feature>
<feature type="compositionally biased region" description="Polar residues" evidence="1">
    <location>
        <begin position="313"/>
        <end position="323"/>
    </location>
</feature>
<accession>A0AAN6PHL4</accession>
<feature type="compositionally biased region" description="Low complexity" evidence="1">
    <location>
        <begin position="236"/>
        <end position="249"/>
    </location>
</feature>
<sequence>MENETPGATSGAAGSPATAKPAAAPAAPSIPAALPTFRPGDARHTISTVQRSSDRSSGSQGGLRVPDTSLASPLAGKSGRGPENDGGGTTGQTTGRSSGARGTETVAGGVRGPVDGEGDQGDNDDDPDSEPEFPKAQWVLYRASDLMPSSPPGSRPVPADEHQTAGGAHGTELEGHAPEPPRLSGPPGPEPKQTTARPPIKIAVKGYHNGTKASIAHPAPDANNLPETAEDKEKTTAASQRAASQAPPKLGDNSSAAGGELKDEEEADKEPSPTPEKPSKKPRLDKGGAASLDKPSGTSGRRDNNTPLDKPNGASTNSSNQASKLAGKQLCARKCGATATGLSGSASESQNEEPRAAEPGSTTANVSNEAPEHPQEHATGQPGAASVAPAFHAGPPFGSIEALFPKLIPGEGTCHPSDLTDPDSALPDMIHEYNLSQAQDGTLFSSTIETFNWVTTASTNNVDVAPQILENPPPQVPARPFRFPRSGMNPFVGARLPAAWGRIRDLVNASDEPNPLVEGIDVPPALPRTISKLKLGWARQRLGVGNLTWRL</sequence>
<evidence type="ECO:0000313" key="3">
    <source>
        <dbReference type="Proteomes" id="UP001303115"/>
    </source>
</evidence>
<feature type="compositionally biased region" description="Pro residues" evidence="1">
    <location>
        <begin position="180"/>
        <end position="190"/>
    </location>
</feature>
<gene>
    <name evidence="2" type="ORF">C8A01DRAFT_35858</name>
</gene>
<feature type="compositionally biased region" description="Low complexity" evidence="1">
    <location>
        <begin position="1"/>
        <end position="33"/>
    </location>
</feature>
<dbReference type="AlphaFoldDB" id="A0AAN6PHL4"/>
<organism evidence="2 3">
    <name type="scientific">Parachaetomium inaequale</name>
    <dbReference type="NCBI Taxonomy" id="2588326"/>
    <lineage>
        <taxon>Eukaryota</taxon>
        <taxon>Fungi</taxon>
        <taxon>Dikarya</taxon>
        <taxon>Ascomycota</taxon>
        <taxon>Pezizomycotina</taxon>
        <taxon>Sordariomycetes</taxon>
        <taxon>Sordariomycetidae</taxon>
        <taxon>Sordariales</taxon>
        <taxon>Chaetomiaceae</taxon>
        <taxon>Parachaetomium</taxon>
    </lineage>
</organism>
<reference evidence="3" key="1">
    <citation type="journal article" date="2023" name="Mol. Phylogenet. Evol.">
        <title>Genome-scale phylogeny and comparative genomics of the fungal order Sordariales.</title>
        <authorList>
            <person name="Hensen N."/>
            <person name="Bonometti L."/>
            <person name="Westerberg I."/>
            <person name="Brannstrom I.O."/>
            <person name="Guillou S."/>
            <person name="Cros-Aarteil S."/>
            <person name="Calhoun S."/>
            <person name="Haridas S."/>
            <person name="Kuo A."/>
            <person name="Mondo S."/>
            <person name="Pangilinan J."/>
            <person name="Riley R."/>
            <person name="LaButti K."/>
            <person name="Andreopoulos B."/>
            <person name="Lipzen A."/>
            <person name="Chen C."/>
            <person name="Yan M."/>
            <person name="Daum C."/>
            <person name="Ng V."/>
            <person name="Clum A."/>
            <person name="Steindorff A."/>
            <person name="Ohm R.A."/>
            <person name="Martin F."/>
            <person name="Silar P."/>
            <person name="Natvig D.O."/>
            <person name="Lalanne C."/>
            <person name="Gautier V."/>
            <person name="Ament-Velasquez S.L."/>
            <person name="Kruys A."/>
            <person name="Hutchinson M.I."/>
            <person name="Powell A.J."/>
            <person name="Barry K."/>
            <person name="Miller A.N."/>
            <person name="Grigoriev I.V."/>
            <person name="Debuchy R."/>
            <person name="Gladieux P."/>
            <person name="Hiltunen Thoren M."/>
            <person name="Johannesson H."/>
        </authorList>
    </citation>
    <scope>NUCLEOTIDE SEQUENCE [LARGE SCALE GENOMIC DNA]</scope>
    <source>
        <strain evidence="3">CBS 284.82</strain>
    </source>
</reference>
<evidence type="ECO:0000256" key="1">
    <source>
        <dbReference type="SAM" id="MobiDB-lite"/>
    </source>
</evidence>
<feature type="region of interest" description="Disordered" evidence="1">
    <location>
        <begin position="1"/>
        <end position="392"/>
    </location>
</feature>
<proteinExistence type="predicted"/>
<protein>
    <submittedName>
        <fullName evidence="2">Uncharacterized protein</fullName>
    </submittedName>
</protein>
<feature type="compositionally biased region" description="Polar residues" evidence="1">
    <location>
        <begin position="340"/>
        <end position="349"/>
    </location>
</feature>
<feature type="compositionally biased region" description="Low complexity" evidence="1">
    <location>
        <begin position="91"/>
        <end position="105"/>
    </location>
</feature>
<keyword evidence="3" id="KW-1185">Reference proteome</keyword>